<dbReference type="AlphaFoldDB" id="M5ENI9"/>
<comment type="caution">
    <text evidence="1">The sequence shown here is derived from an EMBL/GenBank/DDBJ whole genome shotgun (WGS) entry which is preliminary data.</text>
</comment>
<protein>
    <submittedName>
        <fullName evidence="1">Uncharacterized protein</fullName>
    </submittedName>
</protein>
<evidence type="ECO:0000313" key="2">
    <source>
        <dbReference type="Proteomes" id="UP000012062"/>
    </source>
</evidence>
<accession>M5ENI9</accession>
<dbReference type="EMBL" id="CAUM01000074">
    <property type="protein sequence ID" value="CCV05718.1"/>
    <property type="molecule type" value="Genomic_DNA"/>
</dbReference>
<dbReference type="Proteomes" id="UP000012062">
    <property type="component" value="Unassembled WGS sequence"/>
</dbReference>
<evidence type="ECO:0000313" key="1">
    <source>
        <dbReference type="EMBL" id="CCV05718.1"/>
    </source>
</evidence>
<keyword evidence="2" id="KW-1185">Reference proteome</keyword>
<organism evidence="1 2">
    <name type="scientific">Mesorhizobium metallidurans STM 2683</name>
    <dbReference type="NCBI Taxonomy" id="1297569"/>
    <lineage>
        <taxon>Bacteria</taxon>
        <taxon>Pseudomonadati</taxon>
        <taxon>Pseudomonadota</taxon>
        <taxon>Alphaproteobacteria</taxon>
        <taxon>Hyphomicrobiales</taxon>
        <taxon>Phyllobacteriaceae</taxon>
        <taxon>Mesorhizobium</taxon>
    </lineage>
</organism>
<sequence length="45" mass="4582">MEQVHAGEAVTLPAGAELIKGDVRDRDAVSRCGASTGCPGLDRGD</sequence>
<gene>
    <name evidence="1" type="ORF">MESS2_1650001</name>
</gene>
<reference evidence="1 2" key="1">
    <citation type="submission" date="2013-02" db="EMBL/GenBank/DDBJ databases">
        <authorList>
            <person name="Genoscope - CEA"/>
        </authorList>
    </citation>
    <scope>NUCLEOTIDE SEQUENCE [LARGE SCALE GENOMIC DNA]</scope>
    <source>
        <strain evidence="1 2">STM 2683</strain>
    </source>
</reference>
<proteinExistence type="predicted"/>
<name>M5ENI9_9HYPH</name>